<keyword evidence="10" id="KW-0812">Transmembrane</keyword>
<gene>
    <name evidence="13" type="ORF">HD596_002571</name>
</gene>
<keyword evidence="4" id="KW-0808">Transferase</keyword>
<dbReference type="Gene3D" id="1.20.5.1930">
    <property type="match status" value="1"/>
</dbReference>
<accession>A0A7W9G268</accession>
<keyword evidence="3" id="KW-0597">Phosphoprotein</keyword>
<dbReference type="Proteomes" id="UP000579153">
    <property type="component" value="Unassembled WGS sequence"/>
</dbReference>
<evidence type="ECO:0000256" key="3">
    <source>
        <dbReference type="ARBA" id="ARBA00022553"/>
    </source>
</evidence>
<dbReference type="InterPro" id="IPR036890">
    <property type="entry name" value="HATPase_C_sf"/>
</dbReference>
<sequence length="389" mass="40990">MTFLRGWHPLAVDSALAAVVAVMLSATVLVTPQAGVLDLAAVLVGSLSLVAWRRAPLVPLVVGTASMLVFSVHAQPGPPAAFPVMMAVFAAVWAGHRLLPALASAVFLGVSLAVDLATATGQSPKDIVQATTLLLGWFLASGVTATVTRQRQAYLEQVEQRAVEAERTREEVARRRAGEERLRIARELHDSLTHSISVIKVQAGVAVHLARKRGEEVPGALLAIQEASGDAMRELRATLEVLRDTDDPDGCGDPDGSGAQDSRLDRLDDLVERARSTGLAATVTISGVRHELPAEVDRAAYRIVQEALTNVSRHAGGAAASVRVDFGCDELVVQVDDDGLASSDAPPVPGVGLLGMRERVTALGGRLRAEPRPEGGFTVRAELPLGEPT</sequence>
<keyword evidence="14" id="KW-1185">Reference proteome</keyword>
<evidence type="ECO:0000256" key="4">
    <source>
        <dbReference type="ARBA" id="ARBA00022679"/>
    </source>
</evidence>
<organism evidence="13 14">
    <name type="scientific">Nonomuraea jabiensis</name>
    <dbReference type="NCBI Taxonomy" id="882448"/>
    <lineage>
        <taxon>Bacteria</taxon>
        <taxon>Bacillati</taxon>
        <taxon>Actinomycetota</taxon>
        <taxon>Actinomycetes</taxon>
        <taxon>Streptosporangiales</taxon>
        <taxon>Streptosporangiaceae</taxon>
        <taxon>Nonomuraea</taxon>
    </lineage>
</organism>
<evidence type="ECO:0000256" key="8">
    <source>
        <dbReference type="ARBA" id="ARBA00023012"/>
    </source>
</evidence>
<feature type="transmembrane region" description="Helical" evidence="10">
    <location>
        <begin position="7"/>
        <end position="28"/>
    </location>
</feature>
<feature type="domain" description="Signal transduction histidine kinase subgroup 3 dimerisation and phosphoacceptor" evidence="12">
    <location>
        <begin position="180"/>
        <end position="246"/>
    </location>
</feature>
<feature type="domain" description="Histidine kinase/HSP90-like ATPase" evidence="11">
    <location>
        <begin position="298"/>
        <end position="386"/>
    </location>
</feature>
<feature type="transmembrane region" description="Helical" evidence="10">
    <location>
        <begin position="102"/>
        <end position="121"/>
    </location>
</feature>
<protein>
    <recommendedName>
        <fullName evidence="2">histidine kinase</fullName>
        <ecNumber evidence="2">2.7.13.3</ecNumber>
    </recommendedName>
</protein>
<keyword evidence="7" id="KW-0067">ATP-binding</keyword>
<dbReference type="EMBL" id="JACHMB010000001">
    <property type="protein sequence ID" value="MBB5775815.1"/>
    <property type="molecule type" value="Genomic_DNA"/>
</dbReference>
<feature type="region of interest" description="Disordered" evidence="9">
    <location>
        <begin position="242"/>
        <end position="264"/>
    </location>
</feature>
<dbReference type="InterPro" id="IPR050482">
    <property type="entry name" value="Sensor_HK_TwoCompSys"/>
</dbReference>
<dbReference type="Pfam" id="PF07730">
    <property type="entry name" value="HisKA_3"/>
    <property type="match status" value="1"/>
</dbReference>
<dbReference type="Pfam" id="PF02518">
    <property type="entry name" value="HATPase_c"/>
    <property type="match status" value="1"/>
</dbReference>
<dbReference type="SUPFAM" id="SSF55874">
    <property type="entry name" value="ATPase domain of HSP90 chaperone/DNA topoisomerase II/histidine kinase"/>
    <property type="match status" value="1"/>
</dbReference>
<evidence type="ECO:0000256" key="7">
    <source>
        <dbReference type="ARBA" id="ARBA00022840"/>
    </source>
</evidence>
<evidence type="ECO:0000256" key="1">
    <source>
        <dbReference type="ARBA" id="ARBA00000085"/>
    </source>
</evidence>
<evidence type="ECO:0000256" key="10">
    <source>
        <dbReference type="SAM" id="Phobius"/>
    </source>
</evidence>
<dbReference type="PANTHER" id="PTHR24421">
    <property type="entry name" value="NITRATE/NITRITE SENSOR PROTEIN NARX-RELATED"/>
    <property type="match status" value="1"/>
</dbReference>
<dbReference type="CDD" id="cd16917">
    <property type="entry name" value="HATPase_UhpB-NarQ-NarX-like"/>
    <property type="match status" value="1"/>
</dbReference>
<reference evidence="13 14" key="1">
    <citation type="submission" date="2020-08" db="EMBL/GenBank/DDBJ databases">
        <title>Sequencing the genomes of 1000 actinobacteria strains.</title>
        <authorList>
            <person name="Klenk H.-P."/>
        </authorList>
    </citation>
    <scope>NUCLEOTIDE SEQUENCE [LARGE SCALE GENOMIC DNA]</scope>
    <source>
        <strain evidence="13 14">DSM 45507</strain>
    </source>
</reference>
<keyword evidence="10" id="KW-1133">Transmembrane helix</keyword>
<dbReference type="GO" id="GO:0046983">
    <property type="term" value="F:protein dimerization activity"/>
    <property type="evidence" value="ECO:0007669"/>
    <property type="project" value="InterPro"/>
</dbReference>
<dbReference type="GO" id="GO:0016020">
    <property type="term" value="C:membrane"/>
    <property type="evidence" value="ECO:0007669"/>
    <property type="project" value="InterPro"/>
</dbReference>
<name>A0A7W9G268_9ACTN</name>
<dbReference type="Gene3D" id="3.30.565.10">
    <property type="entry name" value="Histidine kinase-like ATPase, C-terminal domain"/>
    <property type="match status" value="1"/>
</dbReference>
<dbReference type="PANTHER" id="PTHR24421:SF10">
    <property type="entry name" value="NITRATE_NITRITE SENSOR PROTEIN NARQ"/>
    <property type="match status" value="1"/>
</dbReference>
<dbReference type="EC" id="2.7.13.3" evidence="2"/>
<evidence type="ECO:0000256" key="2">
    <source>
        <dbReference type="ARBA" id="ARBA00012438"/>
    </source>
</evidence>
<evidence type="ECO:0000259" key="12">
    <source>
        <dbReference type="Pfam" id="PF07730"/>
    </source>
</evidence>
<keyword evidence="5" id="KW-0547">Nucleotide-binding</keyword>
<dbReference type="AlphaFoldDB" id="A0A7W9G268"/>
<proteinExistence type="predicted"/>
<dbReference type="GO" id="GO:0000155">
    <property type="term" value="F:phosphorelay sensor kinase activity"/>
    <property type="evidence" value="ECO:0007669"/>
    <property type="project" value="InterPro"/>
</dbReference>
<dbReference type="InterPro" id="IPR011712">
    <property type="entry name" value="Sig_transdc_His_kin_sub3_dim/P"/>
</dbReference>
<evidence type="ECO:0000313" key="13">
    <source>
        <dbReference type="EMBL" id="MBB5775815.1"/>
    </source>
</evidence>
<dbReference type="InterPro" id="IPR003594">
    <property type="entry name" value="HATPase_dom"/>
</dbReference>
<keyword evidence="6 13" id="KW-0418">Kinase</keyword>
<evidence type="ECO:0000256" key="5">
    <source>
        <dbReference type="ARBA" id="ARBA00022741"/>
    </source>
</evidence>
<dbReference type="GO" id="GO:0005524">
    <property type="term" value="F:ATP binding"/>
    <property type="evidence" value="ECO:0007669"/>
    <property type="project" value="UniProtKB-KW"/>
</dbReference>
<feature type="transmembrane region" description="Helical" evidence="10">
    <location>
        <begin position="127"/>
        <end position="147"/>
    </location>
</feature>
<evidence type="ECO:0000313" key="14">
    <source>
        <dbReference type="Proteomes" id="UP000579153"/>
    </source>
</evidence>
<evidence type="ECO:0000256" key="9">
    <source>
        <dbReference type="SAM" id="MobiDB-lite"/>
    </source>
</evidence>
<comment type="caution">
    <text evidence="13">The sequence shown here is derived from an EMBL/GenBank/DDBJ whole genome shotgun (WGS) entry which is preliminary data.</text>
</comment>
<comment type="catalytic activity">
    <reaction evidence="1">
        <text>ATP + protein L-histidine = ADP + protein N-phospho-L-histidine.</text>
        <dbReference type="EC" id="2.7.13.3"/>
    </reaction>
</comment>
<evidence type="ECO:0000256" key="6">
    <source>
        <dbReference type="ARBA" id="ARBA00022777"/>
    </source>
</evidence>
<evidence type="ECO:0000259" key="11">
    <source>
        <dbReference type="Pfam" id="PF02518"/>
    </source>
</evidence>
<keyword evidence="10" id="KW-0472">Membrane</keyword>
<dbReference type="RefSeq" id="WP_185069443.1">
    <property type="nucleotide sequence ID" value="NZ_JACHMB010000001.1"/>
</dbReference>
<keyword evidence="8" id="KW-0902">Two-component regulatory system</keyword>
<feature type="transmembrane region" description="Helical" evidence="10">
    <location>
        <begin position="57"/>
        <end position="74"/>
    </location>
</feature>